<reference evidence="7 8" key="1">
    <citation type="submission" date="2016-02" db="EMBL/GenBank/DDBJ databases">
        <title>Draft Genome for Tepidibacillus decaturensis nov. sp. Strain Z9, an Anaerobic, Moderately Thermophilic and Heterotrophic Bacterium from Deep Subsurface of the Illinois Basin, USA.</title>
        <authorList>
            <person name="Dong Y."/>
            <person name="Chang J.Y."/>
            <person name="Sanford R."/>
            <person name="Fouke B.W."/>
        </authorList>
    </citation>
    <scope>NUCLEOTIDE SEQUENCE [LARGE SCALE GENOMIC DNA]</scope>
    <source>
        <strain evidence="7 8">Z9</strain>
    </source>
</reference>
<dbReference type="CDD" id="cd06781">
    <property type="entry name" value="cpPDZ_BsHtra-like"/>
    <property type="match status" value="1"/>
</dbReference>
<dbReference type="Pfam" id="PF13180">
    <property type="entry name" value="PDZ_2"/>
    <property type="match status" value="1"/>
</dbReference>
<dbReference type="PANTHER" id="PTHR43343">
    <property type="entry name" value="PEPTIDASE S12"/>
    <property type="match status" value="1"/>
</dbReference>
<dbReference type="SMART" id="SM00228">
    <property type="entry name" value="PDZ"/>
    <property type="match status" value="1"/>
</dbReference>
<feature type="domain" description="PDZ" evidence="6">
    <location>
        <begin position="307"/>
        <end position="396"/>
    </location>
</feature>
<comment type="caution">
    <text evidence="7">The sequence shown here is derived from an EMBL/GenBank/DDBJ whole genome shotgun (WGS) entry which is preliminary data.</text>
</comment>
<keyword evidence="5" id="KW-0812">Transmembrane</keyword>
<dbReference type="InterPro" id="IPR001940">
    <property type="entry name" value="Peptidase_S1C"/>
</dbReference>
<evidence type="ECO:0000259" key="6">
    <source>
        <dbReference type="SMART" id="SM00228"/>
    </source>
</evidence>
<dbReference type="SUPFAM" id="SSF50156">
    <property type="entry name" value="PDZ domain-like"/>
    <property type="match status" value="1"/>
</dbReference>
<evidence type="ECO:0000256" key="3">
    <source>
        <dbReference type="ARBA" id="ARBA00022801"/>
    </source>
</evidence>
<keyword evidence="8" id="KW-1185">Reference proteome</keyword>
<dbReference type="SUPFAM" id="SSF50494">
    <property type="entry name" value="Trypsin-like serine proteases"/>
    <property type="match status" value="1"/>
</dbReference>
<sequence>MDFNDEDFYSQKRRRKNDRSNLLTAFVSAIIGGLIVLMLMPTFVNSGIIDLTPKGGVNPPSQTINNQTPTNVTSGKQIQVDVNSAIVDATEKVKPAVVGVVNIQKQTNFWTNITKSVEAGVGSGVVFDKRSGKAYIVTNNHVIEGANNVEVALADGKRVPAKVLGADELTDLAVISIDEKYADAVATFGDSTNLKAGEPAIAIGNPLGLKFSQSVTVGVVSSPNRTIDKDLDGDGQPDWETDVIQTDAAINPGNSGGALLNINGDVIGINSAKIAESGVEGLGFAIPISEAKPIIDQLIQYGKVKRPYMGITQIDLHSVSQADRVNVLKLPESVNDGIVIYDVSRFGPAYLAGLKRLDVIVKLDDQPINSSSDLRKFLYKQKKVGDKMKVSFYRDGNLQSIELTLTEVPDQNRR</sequence>
<dbReference type="AlphaFoldDB" id="A0A135L747"/>
<feature type="transmembrane region" description="Helical" evidence="5">
    <location>
        <begin position="21"/>
        <end position="44"/>
    </location>
</feature>
<evidence type="ECO:0000313" key="7">
    <source>
        <dbReference type="EMBL" id="KXG44759.1"/>
    </source>
</evidence>
<keyword evidence="3" id="KW-0378">Hydrolase</keyword>
<dbReference type="Proteomes" id="UP000070352">
    <property type="component" value="Unassembled WGS sequence"/>
</dbReference>
<dbReference type="Gene3D" id="2.40.10.10">
    <property type="entry name" value="Trypsin-like serine proteases"/>
    <property type="match status" value="2"/>
</dbReference>
<dbReference type="EMBL" id="LSKU01000001">
    <property type="protein sequence ID" value="KXG44759.1"/>
    <property type="molecule type" value="Genomic_DNA"/>
</dbReference>
<dbReference type="Gene3D" id="2.30.42.10">
    <property type="match status" value="1"/>
</dbReference>
<evidence type="ECO:0000256" key="5">
    <source>
        <dbReference type="SAM" id="Phobius"/>
    </source>
</evidence>
<dbReference type="FunFam" id="2.40.10.10:FF:000001">
    <property type="entry name" value="Periplasmic serine protease DegS"/>
    <property type="match status" value="1"/>
</dbReference>
<dbReference type="GO" id="GO:0006508">
    <property type="term" value="P:proteolysis"/>
    <property type="evidence" value="ECO:0007669"/>
    <property type="project" value="UniProtKB-KW"/>
</dbReference>
<dbReference type="GO" id="GO:0004252">
    <property type="term" value="F:serine-type endopeptidase activity"/>
    <property type="evidence" value="ECO:0007669"/>
    <property type="project" value="InterPro"/>
</dbReference>
<gene>
    <name evidence="7" type="ORF">U473_12525</name>
</gene>
<keyword evidence="5" id="KW-1133">Transmembrane helix</keyword>
<keyword evidence="5" id="KW-0472">Membrane</keyword>
<evidence type="ECO:0000256" key="2">
    <source>
        <dbReference type="ARBA" id="ARBA00022670"/>
    </source>
</evidence>
<accession>A0A135L747</accession>
<protein>
    <submittedName>
        <fullName evidence="7">Serine protease</fullName>
    </submittedName>
</protein>
<dbReference type="InterPro" id="IPR009003">
    <property type="entry name" value="Peptidase_S1_PA"/>
</dbReference>
<dbReference type="InterPro" id="IPR001478">
    <property type="entry name" value="PDZ"/>
</dbReference>
<dbReference type="PANTHER" id="PTHR43343:SF3">
    <property type="entry name" value="PROTEASE DO-LIKE 8, CHLOROPLASTIC"/>
    <property type="match status" value="1"/>
</dbReference>
<evidence type="ECO:0000256" key="4">
    <source>
        <dbReference type="ARBA" id="ARBA00022825"/>
    </source>
</evidence>
<evidence type="ECO:0000256" key="1">
    <source>
        <dbReference type="ARBA" id="ARBA00010541"/>
    </source>
</evidence>
<keyword evidence="2 7" id="KW-0645">Protease</keyword>
<organism evidence="7 8">
    <name type="scientific">Tepidibacillus decaturensis</name>
    <dbReference type="NCBI Taxonomy" id="1413211"/>
    <lineage>
        <taxon>Bacteria</taxon>
        <taxon>Bacillati</taxon>
        <taxon>Bacillota</taxon>
        <taxon>Bacilli</taxon>
        <taxon>Bacillales</taxon>
        <taxon>Bacillaceae</taxon>
        <taxon>Tepidibacillus</taxon>
    </lineage>
</organism>
<dbReference type="InterPro" id="IPR051201">
    <property type="entry name" value="Chloro_Bact_Ser_Proteases"/>
</dbReference>
<evidence type="ECO:0000313" key="8">
    <source>
        <dbReference type="Proteomes" id="UP000070352"/>
    </source>
</evidence>
<dbReference type="InterPro" id="IPR036034">
    <property type="entry name" value="PDZ_sf"/>
</dbReference>
<dbReference type="RefSeq" id="WP_068726876.1">
    <property type="nucleotide sequence ID" value="NZ_LSKU01000001.1"/>
</dbReference>
<name>A0A135L747_9BACI</name>
<dbReference type="OrthoDB" id="9758917at2"/>
<dbReference type="STRING" id="1413211.U473_12525"/>
<dbReference type="InterPro" id="IPR043504">
    <property type="entry name" value="Peptidase_S1_PA_chymotrypsin"/>
</dbReference>
<comment type="similarity">
    <text evidence="1">Belongs to the peptidase S1C family.</text>
</comment>
<dbReference type="Pfam" id="PF13365">
    <property type="entry name" value="Trypsin_2"/>
    <property type="match status" value="1"/>
</dbReference>
<dbReference type="PRINTS" id="PR00834">
    <property type="entry name" value="PROTEASES2C"/>
</dbReference>
<proteinExistence type="inferred from homology"/>
<keyword evidence="4" id="KW-0720">Serine protease</keyword>